<evidence type="ECO:0000313" key="2">
    <source>
        <dbReference type="EMBL" id="QIE86426.1"/>
    </source>
</evidence>
<feature type="region of interest" description="Disordered" evidence="1">
    <location>
        <begin position="275"/>
        <end position="296"/>
    </location>
</feature>
<dbReference type="Proteomes" id="UP000501063">
    <property type="component" value="Chromosome"/>
</dbReference>
<organism evidence="2 3">
    <name type="scientific">Pseudomonas nitroreducens</name>
    <dbReference type="NCBI Taxonomy" id="46680"/>
    <lineage>
        <taxon>Bacteria</taxon>
        <taxon>Pseudomonadati</taxon>
        <taxon>Pseudomonadota</taxon>
        <taxon>Gammaproteobacteria</taxon>
        <taxon>Pseudomonadales</taxon>
        <taxon>Pseudomonadaceae</taxon>
        <taxon>Pseudomonas</taxon>
    </lineage>
</organism>
<name>A0A6G6ITA4_PSENT</name>
<dbReference type="EMBL" id="CP049140">
    <property type="protein sequence ID" value="QIE86426.1"/>
    <property type="molecule type" value="Genomic_DNA"/>
</dbReference>
<proteinExistence type="predicted"/>
<gene>
    <name evidence="2" type="ORF">G5B91_09140</name>
</gene>
<reference evidence="2 3" key="1">
    <citation type="submission" date="2020-02" db="EMBL/GenBank/DDBJ databases">
        <title>Integrative conjugative elements (ICEs) and plasmids drive adaptation of Pseudomonas nitroreducens strain HBP1 to wastewater environment.</title>
        <authorList>
            <person name="Sentchilo V."/>
            <person name="Carraro N."/>
            <person name="Bertelli C."/>
            <person name="van der Meer J.R."/>
        </authorList>
    </citation>
    <scope>NUCLEOTIDE SEQUENCE [LARGE SCALE GENOMIC DNA]</scope>
    <source>
        <strain evidence="2 3">HBP1</strain>
    </source>
</reference>
<dbReference type="Pfam" id="PF06082">
    <property type="entry name" value="YjbH"/>
    <property type="match status" value="1"/>
</dbReference>
<dbReference type="InterPro" id="IPR010344">
    <property type="entry name" value="YbjH"/>
</dbReference>
<dbReference type="AlphaFoldDB" id="A0A6G6ITA4"/>
<protein>
    <submittedName>
        <fullName evidence="2">YjbH domain-containing protein</fullName>
    </submittedName>
</protein>
<evidence type="ECO:0000256" key="1">
    <source>
        <dbReference type="SAM" id="MobiDB-lite"/>
    </source>
</evidence>
<sequence>MRRHSLYLLLAGASLAGADPRYTQNDFGGVGLLQTPTARMAPAGEISVNANRTDPYSRYSFSLQPFDWMEGTFRYTSISNRKYGPDDLSGDQSYKDKAFDVKFRLVQEDRWTPEIAMGGRDIGGTGLFSSEYLVGNKRVGNLDFSLGVAWGYIGNRGDWSNPLGWVDNRFNTRPRSEGTGEFSSNSYFRGRPSPFGGINWQTPWQPLSIKLEYDGNDYQHEPQNNNQKQSSPFNIGVVYKASDAIDLQAAFERGNTAMFGITVHTNFATRQAPAKISDPAPEPLAEPKGQPQGTTDWADVSRRLDENAGYKVERIAQKDHELVVYGEQTRYLYPPEAVGRASRILDNSADDDVQWFTVIDTRYGQPVVETSVPRKVFRDVATQERPLEDLRRTTEQNTPLPQQEEVVYQQQPEAFGYNIGLGYNQSIGGPDNFLLYQFTADLDSEYRFTPSLWANGLLSANLLNNYDNFKYDAPSGLPRVRTDIRQYMTTSGVVLPTFQLNRTARLDQDLYGMVYGGYLESMYAGIGGELLYRPMNQDWAVGANLDLVRQRDFDQHFGLRDYQTATGFVTLYWQTGFEDILAQVSAGRYLARDWGSTLDLSRQFRNGVRFGAWVTLTTANKEAYGEGSFDKGIYVSIPFDELMSSSTMRRANLSWDPLTRDGGARLNHYYSLYDLTEGRDPVMFQNLFGRIVK</sequence>
<evidence type="ECO:0000313" key="3">
    <source>
        <dbReference type="Proteomes" id="UP000501063"/>
    </source>
</evidence>
<dbReference type="RefSeq" id="WP_038803395.1">
    <property type="nucleotide sequence ID" value="NZ_CP049140.1"/>
</dbReference>
<dbReference type="KEGG" id="pnt:G5B91_09140"/>
<accession>A0A6G6ITA4</accession>